<dbReference type="InterPro" id="IPR011764">
    <property type="entry name" value="Biotin_carboxylation_dom"/>
</dbReference>
<evidence type="ECO:0000256" key="3">
    <source>
        <dbReference type="ARBA" id="ARBA00022741"/>
    </source>
</evidence>
<feature type="domain" description="Biotin carboxylation" evidence="6">
    <location>
        <begin position="1"/>
        <end position="60"/>
    </location>
</feature>
<dbReference type="GO" id="GO:0004075">
    <property type="term" value="F:biotin carboxylase activity"/>
    <property type="evidence" value="ECO:0007669"/>
    <property type="project" value="UniProtKB-EC"/>
</dbReference>
<accession>A0A380EKQ2</accession>
<dbReference type="EC" id="6.3.4.14" evidence="1"/>
<keyword evidence="4" id="KW-0067">ATP-binding</keyword>
<evidence type="ECO:0000313" key="7">
    <source>
        <dbReference type="EMBL" id="SUL35985.1"/>
    </source>
</evidence>
<keyword evidence="5" id="KW-0092">Biotin</keyword>
<evidence type="ECO:0000259" key="6">
    <source>
        <dbReference type="PROSITE" id="PS50979"/>
    </source>
</evidence>
<dbReference type="PROSITE" id="PS50979">
    <property type="entry name" value="BC"/>
    <property type="match status" value="1"/>
</dbReference>
<evidence type="ECO:0000313" key="8">
    <source>
        <dbReference type="Proteomes" id="UP000254116"/>
    </source>
</evidence>
<dbReference type="InterPro" id="IPR005481">
    <property type="entry name" value="BC-like_N"/>
</dbReference>
<dbReference type="EMBL" id="UHBY01000003">
    <property type="protein sequence ID" value="SUL35985.1"/>
    <property type="molecule type" value="Genomic_DNA"/>
</dbReference>
<dbReference type="PANTHER" id="PTHR18866">
    <property type="entry name" value="CARBOXYLASE:PYRUVATE/ACETYL-COA/PROPIONYL-COA CARBOXYLASE"/>
    <property type="match status" value="1"/>
</dbReference>
<organism evidence="7 8">
    <name type="scientific">Staphylococcus aureus</name>
    <dbReference type="NCBI Taxonomy" id="1280"/>
    <lineage>
        <taxon>Bacteria</taxon>
        <taxon>Bacillati</taxon>
        <taxon>Bacillota</taxon>
        <taxon>Bacilli</taxon>
        <taxon>Bacillales</taxon>
        <taxon>Staphylococcaceae</taxon>
        <taxon>Staphylococcus</taxon>
    </lineage>
</organism>
<gene>
    <name evidence="7" type="primary">accC_2</name>
    <name evidence="7" type="ORF">NCTC10702_02533</name>
</gene>
<proteinExistence type="predicted"/>
<name>A0A380EKQ2_STAAU</name>
<dbReference type="Proteomes" id="UP000254116">
    <property type="component" value="Unassembled WGS sequence"/>
</dbReference>
<dbReference type="InterPro" id="IPR016185">
    <property type="entry name" value="PreATP-grasp_dom_sf"/>
</dbReference>
<dbReference type="PANTHER" id="PTHR18866:SF33">
    <property type="entry name" value="METHYLCROTONOYL-COA CARBOXYLASE SUBUNIT ALPHA, MITOCHONDRIAL-RELATED"/>
    <property type="match status" value="1"/>
</dbReference>
<dbReference type="Pfam" id="PF00289">
    <property type="entry name" value="Biotin_carb_N"/>
    <property type="match status" value="1"/>
</dbReference>
<keyword evidence="3" id="KW-0547">Nucleotide-binding</keyword>
<reference evidence="7 8" key="1">
    <citation type="submission" date="2018-06" db="EMBL/GenBank/DDBJ databases">
        <authorList>
            <consortium name="Pathogen Informatics"/>
            <person name="Doyle S."/>
        </authorList>
    </citation>
    <scope>NUCLEOTIDE SEQUENCE [LARGE SCALE GENOMIC DNA]</scope>
    <source>
        <strain evidence="7 8">NCTC10702</strain>
    </source>
</reference>
<dbReference type="Gene3D" id="3.40.50.20">
    <property type="match status" value="1"/>
</dbReference>
<sequence length="60" mass="6438">MHVHLADQAICIGEANALDSYLNIDRIISAAQITGANAIHPGYGFLSESTKFAQPLRNKA</sequence>
<keyword evidence="2 7" id="KW-0436">Ligase</keyword>
<evidence type="ECO:0000256" key="2">
    <source>
        <dbReference type="ARBA" id="ARBA00022598"/>
    </source>
</evidence>
<evidence type="ECO:0000256" key="1">
    <source>
        <dbReference type="ARBA" id="ARBA00013263"/>
    </source>
</evidence>
<dbReference type="SUPFAM" id="SSF52440">
    <property type="entry name" value="PreATP-grasp domain"/>
    <property type="match status" value="1"/>
</dbReference>
<evidence type="ECO:0000256" key="4">
    <source>
        <dbReference type="ARBA" id="ARBA00022840"/>
    </source>
</evidence>
<evidence type="ECO:0000256" key="5">
    <source>
        <dbReference type="ARBA" id="ARBA00023267"/>
    </source>
</evidence>
<dbReference type="GO" id="GO:0005524">
    <property type="term" value="F:ATP binding"/>
    <property type="evidence" value="ECO:0007669"/>
    <property type="project" value="UniProtKB-KW"/>
</dbReference>
<dbReference type="InterPro" id="IPR050856">
    <property type="entry name" value="Biotin_carboxylase_complex"/>
</dbReference>
<dbReference type="AlphaFoldDB" id="A0A380EKQ2"/>
<protein>
    <recommendedName>
        <fullName evidence="1">biotin carboxylase</fullName>
        <ecNumber evidence="1">6.3.4.14</ecNumber>
    </recommendedName>
</protein>